<evidence type="ECO:0000256" key="1">
    <source>
        <dbReference type="SAM" id="Phobius"/>
    </source>
</evidence>
<evidence type="ECO:0008006" key="4">
    <source>
        <dbReference type="Google" id="ProtNLM"/>
    </source>
</evidence>
<comment type="caution">
    <text evidence="2">The sequence shown here is derived from an EMBL/GenBank/DDBJ whole genome shotgun (WGS) entry which is preliminary data.</text>
</comment>
<feature type="transmembrane region" description="Helical" evidence="1">
    <location>
        <begin position="322"/>
        <end position="346"/>
    </location>
</feature>
<name>A0A3D1JDY3_9CHLR</name>
<accession>A0A3D1JDY3</accession>
<feature type="transmembrane region" description="Helical" evidence="1">
    <location>
        <begin position="192"/>
        <end position="213"/>
    </location>
</feature>
<keyword evidence="1" id="KW-0472">Membrane</keyword>
<feature type="transmembrane region" description="Helical" evidence="1">
    <location>
        <begin position="358"/>
        <end position="382"/>
    </location>
</feature>
<dbReference type="RefSeq" id="WP_062189307.1">
    <property type="nucleotide sequence ID" value="NZ_DF967965.1"/>
</dbReference>
<feature type="transmembrane region" description="Helical" evidence="1">
    <location>
        <begin position="268"/>
        <end position="286"/>
    </location>
</feature>
<evidence type="ECO:0000313" key="2">
    <source>
        <dbReference type="EMBL" id="HCE16791.1"/>
    </source>
</evidence>
<organism evidence="2 3">
    <name type="scientific">Anaerolinea thermolimosa</name>
    <dbReference type="NCBI Taxonomy" id="229919"/>
    <lineage>
        <taxon>Bacteria</taxon>
        <taxon>Bacillati</taxon>
        <taxon>Chloroflexota</taxon>
        <taxon>Anaerolineae</taxon>
        <taxon>Anaerolineales</taxon>
        <taxon>Anaerolineaceae</taxon>
        <taxon>Anaerolinea</taxon>
    </lineage>
</organism>
<dbReference type="AlphaFoldDB" id="A0A3D1JDY3"/>
<feature type="transmembrane region" description="Helical" evidence="1">
    <location>
        <begin position="53"/>
        <end position="76"/>
    </location>
</feature>
<dbReference type="OrthoDB" id="162617at2"/>
<keyword evidence="1" id="KW-0812">Transmembrane</keyword>
<protein>
    <recommendedName>
        <fullName evidence="4">DUF2029 domain-containing protein</fullName>
    </recommendedName>
</protein>
<feature type="transmembrane region" description="Helical" evidence="1">
    <location>
        <begin position="298"/>
        <end position="316"/>
    </location>
</feature>
<sequence length="402" mass="44826">MPATQKPAIPALPLPLILFFLVRIPLLLALPFDGLRGYGDLLHFYNLADIPGLPYLSFWIEFPPGFAFLNEALYALAGGVEHVYTYLFVLLLLLADIGSVILFTHLERLLYPGVSTPTWRSLGYAALLGGLPYAWWYFDSLTVFFTLLTLYLVLSRRSSLAAGLALGAGILIKFFPVLLLPALARTQKLQRTVMVGGVALLMTFLPTILLYRISPEFTRATLTIQSSRGSLETIWALIDGNYRTGGFGPLKDRLDPAMAEVSYRNPPVIHPYFLLLPFGALGLFLFLKAKLNTPARMVAFYGLTLVIFFLWSPAWSPQWVQHLLPVAFLLLPYSPGLLLTALLVLVNLLEWPLLLSRGLFYTLPLTILLRLLLMILLGFFFWREAGSPGSRKMPHATPSSAI</sequence>
<feature type="transmembrane region" description="Helical" evidence="1">
    <location>
        <begin position="83"/>
        <end position="103"/>
    </location>
</feature>
<dbReference type="Proteomes" id="UP000264141">
    <property type="component" value="Unassembled WGS sequence"/>
</dbReference>
<dbReference type="EMBL" id="DPBP01000012">
    <property type="protein sequence ID" value="HCE16791.1"/>
    <property type="molecule type" value="Genomic_DNA"/>
</dbReference>
<feature type="transmembrane region" description="Helical" evidence="1">
    <location>
        <begin position="134"/>
        <end position="154"/>
    </location>
</feature>
<keyword evidence="1" id="KW-1133">Transmembrane helix</keyword>
<dbReference type="STRING" id="229919.GCA_001050195_00439"/>
<gene>
    <name evidence="2" type="ORF">DEQ80_02915</name>
</gene>
<proteinExistence type="predicted"/>
<evidence type="ECO:0000313" key="3">
    <source>
        <dbReference type="Proteomes" id="UP000264141"/>
    </source>
</evidence>
<reference evidence="2 3" key="1">
    <citation type="journal article" date="2018" name="Nat. Biotechnol.">
        <title>A standardized bacterial taxonomy based on genome phylogeny substantially revises the tree of life.</title>
        <authorList>
            <person name="Parks D.H."/>
            <person name="Chuvochina M."/>
            <person name="Waite D.W."/>
            <person name="Rinke C."/>
            <person name="Skarshewski A."/>
            <person name="Chaumeil P.A."/>
            <person name="Hugenholtz P."/>
        </authorList>
    </citation>
    <scope>NUCLEOTIDE SEQUENCE [LARGE SCALE GENOMIC DNA]</scope>
    <source>
        <strain evidence="2">UBA8781</strain>
    </source>
</reference>
<feature type="transmembrane region" description="Helical" evidence="1">
    <location>
        <begin position="160"/>
        <end position="180"/>
    </location>
</feature>